<dbReference type="EMBL" id="GGEC01034799">
    <property type="protein sequence ID" value="MBX15283.1"/>
    <property type="molecule type" value="Transcribed_RNA"/>
</dbReference>
<name>A0A2P2LBD3_RHIMU</name>
<sequence>MITISTVGVPNTIRRLASYKLQSTLAVRYSI</sequence>
<organism evidence="1">
    <name type="scientific">Rhizophora mucronata</name>
    <name type="common">Asiatic mangrove</name>
    <dbReference type="NCBI Taxonomy" id="61149"/>
    <lineage>
        <taxon>Eukaryota</taxon>
        <taxon>Viridiplantae</taxon>
        <taxon>Streptophyta</taxon>
        <taxon>Embryophyta</taxon>
        <taxon>Tracheophyta</taxon>
        <taxon>Spermatophyta</taxon>
        <taxon>Magnoliopsida</taxon>
        <taxon>eudicotyledons</taxon>
        <taxon>Gunneridae</taxon>
        <taxon>Pentapetalae</taxon>
        <taxon>rosids</taxon>
        <taxon>fabids</taxon>
        <taxon>Malpighiales</taxon>
        <taxon>Rhizophoraceae</taxon>
        <taxon>Rhizophora</taxon>
    </lineage>
</organism>
<protein>
    <submittedName>
        <fullName evidence="1">Uncharacterized protein</fullName>
    </submittedName>
</protein>
<evidence type="ECO:0000313" key="1">
    <source>
        <dbReference type="EMBL" id="MBX15283.1"/>
    </source>
</evidence>
<dbReference type="AlphaFoldDB" id="A0A2P2LBD3"/>
<reference evidence="1" key="1">
    <citation type="submission" date="2018-02" db="EMBL/GenBank/DDBJ databases">
        <title>Rhizophora mucronata_Transcriptome.</title>
        <authorList>
            <person name="Meera S.P."/>
            <person name="Sreeshan A."/>
            <person name="Augustine A."/>
        </authorList>
    </citation>
    <scope>NUCLEOTIDE SEQUENCE</scope>
    <source>
        <tissue evidence="1">Leaf</tissue>
    </source>
</reference>
<accession>A0A2P2LBD3</accession>
<proteinExistence type="predicted"/>